<dbReference type="SUPFAM" id="SSF48452">
    <property type="entry name" value="TPR-like"/>
    <property type="match status" value="1"/>
</dbReference>
<keyword evidence="1" id="KW-1185">Reference proteome</keyword>
<organism evidence="1 2">
    <name type="scientific">Branchiostoma belcheri</name>
    <name type="common">Amphioxus</name>
    <dbReference type="NCBI Taxonomy" id="7741"/>
    <lineage>
        <taxon>Eukaryota</taxon>
        <taxon>Metazoa</taxon>
        <taxon>Chordata</taxon>
        <taxon>Cephalochordata</taxon>
        <taxon>Leptocardii</taxon>
        <taxon>Amphioxiformes</taxon>
        <taxon>Branchiostomatidae</taxon>
        <taxon>Branchiostoma</taxon>
    </lineage>
</organism>
<name>A0A6P4XPQ2_BRABE</name>
<evidence type="ECO:0000313" key="2">
    <source>
        <dbReference type="RefSeq" id="XP_019614058.1"/>
    </source>
</evidence>
<dbReference type="KEGG" id="bbel:109462013"/>
<reference evidence="2" key="1">
    <citation type="submission" date="2025-08" db="UniProtKB">
        <authorList>
            <consortium name="RefSeq"/>
        </authorList>
    </citation>
    <scope>IDENTIFICATION</scope>
    <source>
        <tissue evidence="2">Gonad</tissue>
    </source>
</reference>
<dbReference type="RefSeq" id="XP_019614058.1">
    <property type="nucleotide sequence ID" value="XM_019758499.1"/>
</dbReference>
<proteinExistence type="predicted"/>
<dbReference type="Proteomes" id="UP000515135">
    <property type="component" value="Unplaced"/>
</dbReference>
<protein>
    <submittedName>
        <fullName evidence="2">Uncharacterized protein LOC109462013</fullName>
    </submittedName>
</protein>
<dbReference type="GeneID" id="109462013"/>
<dbReference type="InterPro" id="IPR011990">
    <property type="entry name" value="TPR-like_helical_dom_sf"/>
</dbReference>
<accession>A0A6P4XPQ2</accession>
<evidence type="ECO:0000313" key="1">
    <source>
        <dbReference type="Proteomes" id="UP000515135"/>
    </source>
</evidence>
<dbReference type="Gene3D" id="1.25.40.10">
    <property type="entry name" value="Tetratricopeptide repeat domain"/>
    <property type="match status" value="1"/>
</dbReference>
<gene>
    <name evidence="2" type="primary">LOC109462013</name>
</gene>
<sequence length="138" mass="16014">MLDLVESESQAGNPPHKRAEYYTTAGLFSAEVGELEKAAEMFWKAYRVELKREEYHPRMADALSGLTQVRMKQSKLRNARVCIRRLLQLAKHRWPERVLDAEVALRMVRCRIAFQAWKENMKKGKAVSENFTTVICLS</sequence>
<dbReference type="AlphaFoldDB" id="A0A6P4XPQ2"/>